<protein>
    <submittedName>
        <fullName evidence="7">Methyl-accepting chemotaxis protein</fullName>
    </submittedName>
</protein>
<dbReference type="PROSITE" id="PS50111">
    <property type="entry name" value="CHEMOTAXIS_TRANSDUC_2"/>
    <property type="match status" value="1"/>
</dbReference>
<evidence type="ECO:0000256" key="1">
    <source>
        <dbReference type="ARBA" id="ARBA00023224"/>
    </source>
</evidence>
<dbReference type="InterPro" id="IPR004089">
    <property type="entry name" value="MCPsignal_dom"/>
</dbReference>
<dbReference type="Pfam" id="PF00015">
    <property type="entry name" value="MCPsignal"/>
    <property type="match status" value="1"/>
</dbReference>
<evidence type="ECO:0000313" key="7">
    <source>
        <dbReference type="EMBL" id="MFC3230577.1"/>
    </source>
</evidence>
<keyword evidence="5" id="KW-0812">Transmembrane</keyword>
<dbReference type="Gene3D" id="1.10.287.950">
    <property type="entry name" value="Methyl-accepting chemotaxis protein"/>
    <property type="match status" value="1"/>
</dbReference>
<keyword evidence="5" id="KW-1133">Transmembrane helix</keyword>
<feature type="domain" description="Methyl-accepting transducer" evidence="6">
    <location>
        <begin position="204"/>
        <end position="455"/>
    </location>
</feature>
<dbReference type="SMART" id="SM00283">
    <property type="entry name" value="MA"/>
    <property type="match status" value="1"/>
</dbReference>
<gene>
    <name evidence="7" type="ORF">ACFOGJ_25235</name>
</gene>
<dbReference type="Proteomes" id="UP001595528">
    <property type="component" value="Unassembled WGS sequence"/>
</dbReference>
<evidence type="ECO:0000259" key="6">
    <source>
        <dbReference type="PROSITE" id="PS50111"/>
    </source>
</evidence>
<evidence type="ECO:0000313" key="8">
    <source>
        <dbReference type="Proteomes" id="UP001595528"/>
    </source>
</evidence>
<feature type="compositionally biased region" description="Polar residues" evidence="4">
    <location>
        <begin position="444"/>
        <end position="458"/>
    </location>
</feature>
<name>A0ABV7L7E6_9PROT</name>
<dbReference type="RefSeq" id="WP_379905874.1">
    <property type="nucleotide sequence ID" value="NZ_JBHRTR010000048.1"/>
</dbReference>
<dbReference type="EMBL" id="JBHRTR010000048">
    <property type="protein sequence ID" value="MFC3230577.1"/>
    <property type="molecule type" value="Genomic_DNA"/>
</dbReference>
<accession>A0ABV7L7E6</accession>
<dbReference type="PANTHER" id="PTHR32089">
    <property type="entry name" value="METHYL-ACCEPTING CHEMOTAXIS PROTEIN MCPB"/>
    <property type="match status" value="1"/>
</dbReference>
<reference evidence="8" key="1">
    <citation type="journal article" date="2019" name="Int. J. Syst. Evol. Microbiol.">
        <title>The Global Catalogue of Microorganisms (GCM) 10K type strain sequencing project: providing services to taxonomists for standard genome sequencing and annotation.</title>
        <authorList>
            <consortium name="The Broad Institute Genomics Platform"/>
            <consortium name="The Broad Institute Genome Sequencing Center for Infectious Disease"/>
            <person name="Wu L."/>
            <person name="Ma J."/>
        </authorList>
    </citation>
    <scope>NUCLEOTIDE SEQUENCE [LARGE SCALE GENOMIC DNA]</scope>
    <source>
        <strain evidence="8">KCTC 42964</strain>
    </source>
</reference>
<sequence>MEGLNSIRDTAARWFLAYLWLHVPVVAITAWAVGTGILWPTVLAALLCVASTLVFMLQRDGAAARNTISVALALMPAVLVYTLTGHPWQIDMHMYFFAAIAMVTVFCDWRCILLAAGTIAVHHLLLNYLLPAAVFPDGTSLARVVLHAVIVVLETAALMWLAERLVRLFATSEAAVAQAQEAQRKVEEAAAAQLRADEKAQAEKAELLSKLADEFDRTIGQVIATLSQQVENLDRTAAAMLEIAGETSSGATRLTGSAQAASSDVEAVASAAEELRASIREISSQATNSEATTRKVLDGAQGASDTVRELANALSDIGSVVTLIQDIAEQTNLLALNATIEAARAGEAGKGFAVVANEVKNLASQTAKATDDITRRISHIQSQSDLAVGSIDHVGKSMSGLSEAAASICAAIEEQTAATAEIARSAELASGNVASATEEAARVDQSSGRARSSAQDLANSAEGLRTENGNLRSMVESFLAQVRAA</sequence>
<keyword evidence="8" id="KW-1185">Reference proteome</keyword>
<dbReference type="SUPFAM" id="SSF58104">
    <property type="entry name" value="Methyl-accepting chemotaxis protein (MCP) signaling domain"/>
    <property type="match status" value="1"/>
</dbReference>
<dbReference type="PANTHER" id="PTHR32089:SF112">
    <property type="entry name" value="LYSOZYME-LIKE PROTEIN-RELATED"/>
    <property type="match status" value="1"/>
</dbReference>
<comment type="caution">
    <text evidence="7">The sequence shown here is derived from an EMBL/GenBank/DDBJ whole genome shotgun (WGS) entry which is preliminary data.</text>
</comment>
<evidence type="ECO:0000256" key="3">
    <source>
        <dbReference type="SAM" id="Coils"/>
    </source>
</evidence>
<feature type="transmembrane region" description="Helical" evidence="5">
    <location>
        <begin position="69"/>
        <end position="88"/>
    </location>
</feature>
<feature type="transmembrane region" description="Helical" evidence="5">
    <location>
        <begin position="12"/>
        <end position="31"/>
    </location>
</feature>
<organism evidence="7 8">
    <name type="scientific">Marinibaculum pumilum</name>
    <dbReference type="NCBI Taxonomy" id="1766165"/>
    <lineage>
        <taxon>Bacteria</taxon>
        <taxon>Pseudomonadati</taxon>
        <taxon>Pseudomonadota</taxon>
        <taxon>Alphaproteobacteria</taxon>
        <taxon>Rhodospirillales</taxon>
        <taxon>Rhodospirillaceae</taxon>
        <taxon>Marinibaculum</taxon>
    </lineage>
</organism>
<feature type="coiled-coil region" evidence="3">
    <location>
        <begin position="172"/>
        <end position="199"/>
    </location>
</feature>
<evidence type="ECO:0000256" key="5">
    <source>
        <dbReference type="SAM" id="Phobius"/>
    </source>
</evidence>
<feature type="transmembrane region" description="Helical" evidence="5">
    <location>
        <begin position="37"/>
        <end position="57"/>
    </location>
</feature>
<proteinExistence type="predicted"/>
<feature type="transmembrane region" description="Helical" evidence="5">
    <location>
        <begin position="141"/>
        <end position="162"/>
    </location>
</feature>
<evidence type="ECO:0000256" key="2">
    <source>
        <dbReference type="PROSITE-ProRule" id="PRU00284"/>
    </source>
</evidence>
<keyword evidence="3" id="KW-0175">Coiled coil</keyword>
<keyword evidence="5" id="KW-0472">Membrane</keyword>
<feature type="transmembrane region" description="Helical" evidence="5">
    <location>
        <begin position="94"/>
        <end position="121"/>
    </location>
</feature>
<keyword evidence="1 2" id="KW-0807">Transducer</keyword>
<feature type="region of interest" description="Disordered" evidence="4">
    <location>
        <begin position="442"/>
        <end position="465"/>
    </location>
</feature>
<evidence type="ECO:0000256" key="4">
    <source>
        <dbReference type="SAM" id="MobiDB-lite"/>
    </source>
</evidence>